<dbReference type="InterPro" id="IPR056511">
    <property type="entry name" value="IDM1_C"/>
</dbReference>
<dbReference type="Proteomes" id="UP000187203">
    <property type="component" value="Unassembled WGS sequence"/>
</dbReference>
<protein>
    <submittedName>
        <fullName evidence="2">Acyl-CoA N-acyltransferase</fullName>
    </submittedName>
</protein>
<dbReference type="InterPro" id="IPR016181">
    <property type="entry name" value="Acyl_CoA_acyltransferase"/>
</dbReference>
<reference evidence="3" key="1">
    <citation type="submission" date="2013-09" db="EMBL/GenBank/DDBJ databases">
        <title>Corchorus olitorius genome sequencing.</title>
        <authorList>
            <person name="Alam M."/>
            <person name="Haque M.S."/>
            <person name="Islam M.S."/>
            <person name="Emdad E.M."/>
            <person name="Islam M.M."/>
            <person name="Ahmed B."/>
            <person name="Halim A."/>
            <person name="Hossen Q.M.M."/>
            <person name="Hossain M.Z."/>
            <person name="Ahmed R."/>
            <person name="Khan M.M."/>
            <person name="Islam R."/>
            <person name="Rashid M.M."/>
            <person name="Khan S.A."/>
            <person name="Rahman M.S."/>
            <person name="Alam M."/>
            <person name="Yahiya A.S."/>
            <person name="Khan M.S."/>
            <person name="Azam M.S."/>
            <person name="Haque T."/>
            <person name="Lashkar M.Z.H."/>
            <person name="Akhand A.I."/>
            <person name="Morshed G."/>
            <person name="Roy S."/>
            <person name="Uddin K.S."/>
            <person name="Rabeya T."/>
            <person name="Hossain A.S."/>
            <person name="Chowdhury A."/>
            <person name="Snigdha A.R."/>
            <person name="Mortoza M.S."/>
            <person name="Matin S.A."/>
            <person name="Hoque S.M.E."/>
            <person name="Islam M.K."/>
            <person name="Roy D.K."/>
            <person name="Haider R."/>
            <person name="Moosa M.M."/>
            <person name="Elias S.M."/>
            <person name="Hasan A.M."/>
            <person name="Jahan S."/>
            <person name="Shafiuddin M."/>
            <person name="Mahmood N."/>
            <person name="Shommy N.S."/>
        </authorList>
    </citation>
    <scope>NUCLEOTIDE SEQUENCE [LARGE SCALE GENOMIC DNA]</scope>
    <source>
        <strain evidence="3">cv. O-4</strain>
    </source>
</reference>
<dbReference type="Pfam" id="PF23209">
    <property type="entry name" value="IDM1_C"/>
    <property type="match status" value="1"/>
</dbReference>
<evidence type="ECO:0000313" key="2">
    <source>
        <dbReference type="EMBL" id="OMO52542.1"/>
    </source>
</evidence>
<organism evidence="2 3">
    <name type="scientific">Corchorus olitorius</name>
    <dbReference type="NCBI Taxonomy" id="93759"/>
    <lineage>
        <taxon>Eukaryota</taxon>
        <taxon>Viridiplantae</taxon>
        <taxon>Streptophyta</taxon>
        <taxon>Embryophyta</taxon>
        <taxon>Tracheophyta</taxon>
        <taxon>Spermatophyta</taxon>
        <taxon>Magnoliopsida</taxon>
        <taxon>eudicotyledons</taxon>
        <taxon>Gunneridae</taxon>
        <taxon>Pentapetalae</taxon>
        <taxon>rosids</taxon>
        <taxon>malvids</taxon>
        <taxon>Malvales</taxon>
        <taxon>Malvaceae</taxon>
        <taxon>Grewioideae</taxon>
        <taxon>Apeibeae</taxon>
        <taxon>Corchorus</taxon>
    </lineage>
</organism>
<proteinExistence type="predicted"/>
<evidence type="ECO:0000313" key="3">
    <source>
        <dbReference type="Proteomes" id="UP000187203"/>
    </source>
</evidence>
<sequence length="233" mass="25437">MNGTVHIVYVNTVPGGMVLYGSVHSARNIVNHSRCGGEELDMNAPTTLFCGNSCRMIYEGLQGMLGVKTDLQDGVSFTLLQCADKPLESGSEDGGYIKVQGNSKIAVAWKLMSECFVLDSGVDRHTNINIAQSIVYSCGSNLTRINYSGFYIAVLEKNNEVVCAATERVHDKNLAEMPYISTSEEYRGQRMAHNLENHIESSFAVCNGEAGNSCGGGTCKDVDQEVWLLTCWR</sequence>
<dbReference type="STRING" id="93759.A0A1R3G376"/>
<gene>
    <name evidence="2" type="ORF">COLO4_37125</name>
</gene>
<feature type="domain" description="Increased DNA methylation 1 C-terminal" evidence="1">
    <location>
        <begin position="121"/>
        <end position="204"/>
    </location>
</feature>
<dbReference type="GO" id="GO:0005634">
    <property type="term" value="C:nucleus"/>
    <property type="evidence" value="ECO:0007669"/>
    <property type="project" value="TreeGrafter"/>
</dbReference>
<keyword evidence="3" id="KW-1185">Reference proteome</keyword>
<dbReference type="PANTHER" id="PTHR46309">
    <property type="entry name" value="PHD FINGER PROTEIN 12"/>
    <property type="match status" value="1"/>
</dbReference>
<dbReference type="AlphaFoldDB" id="A0A1R3G376"/>
<accession>A0A1R3G376</accession>
<dbReference type="GO" id="GO:0003714">
    <property type="term" value="F:transcription corepressor activity"/>
    <property type="evidence" value="ECO:0007669"/>
    <property type="project" value="InterPro"/>
</dbReference>
<evidence type="ECO:0000259" key="1">
    <source>
        <dbReference type="Pfam" id="PF23209"/>
    </source>
</evidence>
<dbReference type="EMBL" id="AWUE01023838">
    <property type="protein sequence ID" value="OMO52542.1"/>
    <property type="molecule type" value="Genomic_DNA"/>
</dbReference>
<dbReference type="SUPFAM" id="SSF55729">
    <property type="entry name" value="Acyl-CoA N-acyltransferases (Nat)"/>
    <property type="match status" value="1"/>
</dbReference>
<dbReference type="GO" id="GO:0006357">
    <property type="term" value="P:regulation of transcription by RNA polymerase II"/>
    <property type="evidence" value="ECO:0007669"/>
    <property type="project" value="TreeGrafter"/>
</dbReference>
<comment type="caution">
    <text evidence="2">The sequence shown here is derived from an EMBL/GenBank/DDBJ whole genome shotgun (WGS) entry which is preliminary data.</text>
</comment>
<name>A0A1R3G376_9ROSI</name>
<dbReference type="InterPro" id="IPR042163">
    <property type="entry name" value="PHF12"/>
</dbReference>
<dbReference type="OrthoDB" id="429143at2759"/>
<dbReference type="PANTHER" id="PTHR46309:SF5">
    <property type="entry name" value="GNAT FAMILY ACETYLTRANSFERASE"/>
    <property type="match status" value="1"/>
</dbReference>